<dbReference type="SUPFAM" id="SSF63748">
    <property type="entry name" value="Tudor/PWWP/MBT"/>
    <property type="match status" value="1"/>
</dbReference>
<dbReference type="AlphaFoldDB" id="A0A166CFA1"/>
<dbReference type="OrthoDB" id="62853at2759"/>
<keyword evidence="2" id="KW-1185">Reference proteome</keyword>
<dbReference type="PANTHER" id="PTHR12550:SF49">
    <property type="entry name" value="PROTEIN HUA2-LIKE 2-RELATED"/>
    <property type="match status" value="1"/>
</dbReference>
<organism evidence="1 2">
    <name type="scientific">Daucus carota subsp. sativus</name>
    <name type="common">Carrot</name>
    <dbReference type="NCBI Taxonomy" id="79200"/>
    <lineage>
        <taxon>Eukaryota</taxon>
        <taxon>Viridiplantae</taxon>
        <taxon>Streptophyta</taxon>
        <taxon>Embryophyta</taxon>
        <taxon>Tracheophyta</taxon>
        <taxon>Spermatophyta</taxon>
        <taxon>Magnoliopsida</taxon>
        <taxon>eudicotyledons</taxon>
        <taxon>Gunneridae</taxon>
        <taxon>Pentapetalae</taxon>
        <taxon>asterids</taxon>
        <taxon>campanulids</taxon>
        <taxon>Apiales</taxon>
        <taxon>Apiaceae</taxon>
        <taxon>Apioideae</taxon>
        <taxon>Scandiceae</taxon>
        <taxon>Daucinae</taxon>
        <taxon>Daucus</taxon>
        <taxon>Daucus sect. Daucus</taxon>
    </lineage>
</organism>
<sequence>MGFLMGRRKGSKNRKREWKVGDPVLAKLTGFPSWPAKVEDPEKYGFPVDSKKVLVFFFGTQQIAFINPVDVEAYSEEKKDYLIVNRYTRGSDFHRAILEIVAYSKKI</sequence>
<reference evidence="1" key="2">
    <citation type="submission" date="2022-03" db="EMBL/GenBank/DDBJ databases">
        <title>Draft title - Genomic analysis of global carrot germplasm unveils the trajectory of domestication and the origin of high carotenoid orange carrot.</title>
        <authorList>
            <person name="Iorizzo M."/>
            <person name="Ellison S."/>
            <person name="Senalik D."/>
            <person name="Macko-Podgorni A."/>
            <person name="Grzebelus D."/>
            <person name="Bostan H."/>
            <person name="Rolling W."/>
            <person name="Curaba J."/>
            <person name="Simon P."/>
        </authorList>
    </citation>
    <scope>NUCLEOTIDE SEQUENCE</scope>
    <source>
        <tissue evidence="1">Leaf</tissue>
    </source>
</reference>
<dbReference type="Gene3D" id="2.30.30.140">
    <property type="match status" value="1"/>
</dbReference>
<accession>A0A166CFA1</accession>
<gene>
    <name evidence="1" type="ORF">DCAR_0314110</name>
</gene>
<dbReference type="PANTHER" id="PTHR12550">
    <property type="entry name" value="HEPATOMA-DERIVED GROWTH FACTOR-RELATED"/>
    <property type="match status" value="1"/>
</dbReference>
<dbReference type="Proteomes" id="UP000077755">
    <property type="component" value="Chromosome 3"/>
</dbReference>
<dbReference type="Gramene" id="KZN03702">
    <property type="protein sequence ID" value="KZN03702"/>
    <property type="gene ID" value="DCAR_012458"/>
</dbReference>
<evidence type="ECO:0000313" key="2">
    <source>
        <dbReference type="Proteomes" id="UP000077755"/>
    </source>
</evidence>
<name>A0A166CFA1_DAUCS</name>
<evidence type="ECO:0000313" key="1">
    <source>
        <dbReference type="EMBL" id="WOG94813.1"/>
    </source>
</evidence>
<protein>
    <submittedName>
        <fullName evidence="1">Uncharacterized protein</fullName>
    </submittedName>
</protein>
<dbReference type="OMA" id="VTEPEKW"/>
<dbReference type="SMART" id="SM00293">
    <property type="entry name" value="PWWP"/>
    <property type="match status" value="1"/>
</dbReference>
<dbReference type="PROSITE" id="PS50812">
    <property type="entry name" value="PWWP"/>
    <property type="match status" value="1"/>
</dbReference>
<dbReference type="KEGG" id="dcr:108214734"/>
<proteinExistence type="predicted"/>
<dbReference type="InterPro" id="IPR000313">
    <property type="entry name" value="PWWP_dom"/>
</dbReference>
<reference evidence="1" key="1">
    <citation type="journal article" date="2016" name="Nat. Genet.">
        <title>A high-quality carrot genome assembly provides new insights into carotenoid accumulation and asterid genome evolution.</title>
        <authorList>
            <person name="Iorizzo M."/>
            <person name="Ellison S."/>
            <person name="Senalik D."/>
            <person name="Zeng P."/>
            <person name="Satapoomin P."/>
            <person name="Huang J."/>
            <person name="Bowman M."/>
            <person name="Iovene M."/>
            <person name="Sanseverino W."/>
            <person name="Cavagnaro P."/>
            <person name="Yildiz M."/>
            <person name="Macko-Podgorni A."/>
            <person name="Moranska E."/>
            <person name="Grzebelus E."/>
            <person name="Grzebelus D."/>
            <person name="Ashrafi H."/>
            <person name="Zheng Z."/>
            <person name="Cheng S."/>
            <person name="Spooner D."/>
            <person name="Van Deynze A."/>
            <person name="Simon P."/>
        </authorList>
    </citation>
    <scope>NUCLEOTIDE SEQUENCE</scope>
    <source>
        <tissue evidence="1">Leaf</tissue>
    </source>
</reference>
<dbReference type="Pfam" id="PF00855">
    <property type="entry name" value="PWWP"/>
    <property type="match status" value="1"/>
</dbReference>
<dbReference type="EMBL" id="CP093345">
    <property type="protein sequence ID" value="WOG94813.1"/>
    <property type="molecule type" value="Genomic_DNA"/>
</dbReference>